<dbReference type="Proteomes" id="UP000631553">
    <property type="component" value="Unassembled WGS sequence"/>
</dbReference>
<organism evidence="2 3">
    <name type="scientific">Micromonospora purpureochromogenes</name>
    <dbReference type="NCBI Taxonomy" id="47872"/>
    <lineage>
        <taxon>Bacteria</taxon>
        <taxon>Bacillati</taxon>
        <taxon>Actinomycetota</taxon>
        <taxon>Actinomycetes</taxon>
        <taxon>Micromonosporales</taxon>
        <taxon>Micromonosporaceae</taxon>
        <taxon>Micromonospora</taxon>
    </lineage>
</organism>
<feature type="transmembrane region" description="Helical" evidence="1">
    <location>
        <begin position="12"/>
        <end position="29"/>
    </location>
</feature>
<comment type="caution">
    <text evidence="2">The sequence shown here is derived from an EMBL/GenBank/DDBJ whole genome shotgun (WGS) entry which is preliminary data.</text>
</comment>
<sequence>MFLFFSNRVGCLGSILISAILTVILLLIFSR</sequence>
<accession>A0ABX2RGU1</accession>
<keyword evidence="1" id="KW-0472">Membrane</keyword>
<keyword evidence="1" id="KW-0812">Transmembrane</keyword>
<evidence type="ECO:0000313" key="3">
    <source>
        <dbReference type="Proteomes" id="UP000631553"/>
    </source>
</evidence>
<reference evidence="2 3" key="1">
    <citation type="submission" date="2020-07" db="EMBL/GenBank/DDBJ databases">
        <title>Sequencing the genomes of 1000 actinobacteria strains.</title>
        <authorList>
            <person name="Klenk H.-P."/>
        </authorList>
    </citation>
    <scope>NUCLEOTIDE SEQUENCE [LARGE SCALE GENOMIC DNA]</scope>
    <source>
        <strain evidence="2 3">DSM 43814</strain>
    </source>
</reference>
<protein>
    <submittedName>
        <fullName evidence="2">Uncharacterized protein</fullName>
    </submittedName>
</protein>
<gene>
    <name evidence="2" type="ORF">HDA35_001191</name>
</gene>
<proteinExistence type="predicted"/>
<keyword evidence="1" id="KW-1133">Transmembrane helix</keyword>
<evidence type="ECO:0000313" key="2">
    <source>
        <dbReference type="EMBL" id="NYF55360.1"/>
    </source>
</evidence>
<dbReference type="EMBL" id="JACCCQ010000001">
    <property type="protein sequence ID" value="NYF55360.1"/>
    <property type="molecule type" value="Genomic_DNA"/>
</dbReference>
<name>A0ABX2RGU1_9ACTN</name>
<keyword evidence="3" id="KW-1185">Reference proteome</keyword>
<evidence type="ECO:0000256" key="1">
    <source>
        <dbReference type="SAM" id="Phobius"/>
    </source>
</evidence>